<keyword evidence="1" id="KW-1015">Disulfide bond</keyword>
<reference evidence="6" key="1">
    <citation type="submission" date="2021-01" db="EMBL/GenBank/DDBJ databases">
        <authorList>
            <person name="Corre E."/>
            <person name="Pelletier E."/>
            <person name="Niang G."/>
            <person name="Scheremetjew M."/>
            <person name="Finn R."/>
            <person name="Kale V."/>
            <person name="Holt S."/>
            <person name="Cochrane G."/>
            <person name="Meng A."/>
            <person name="Brown T."/>
            <person name="Cohen L."/>
        </authorList>
    </citation>
    <scope>NUCLEOTIDE SEQUENCE</scope>
    <source>
        <strain evidence="6">MM31A-1</strain>
    </source>
</reference>
<feature type="domain" description="DUF547" evidence="5">
    <location>
        <begin position="298"/>
        <end position="424"/>
    </location>
</feature>
<evidence type="ECO:0000256" key="2">
    <source>
        <dbReference type="ARBA" id="ARBA00023284"/>
    </source>
</evidence>
<dbReference type="PRINTS" id="PR00160">
    <property type="entry name" value="GLUTAREDOXIN"/>
</dbReference>
<feature type="compositionally biased region" description="Basic and acidic residues" evidence="3">
    <location>
        <begin position="87"/>
        <end position="106"/>
    </location>
</feature>
<dbReference type="PANTHER" id="PTHR46361:SF3">
    <property type="entry name" value="ELECTRON CARRIER_ PROTEIN DISULFIDE OXIDOREDUCTASE"/>
    <property type="match status" value="1"/>
</dbReference>
<dbReference type="SUPFAM" id="SSF52833">
    <property type="entry name" value="Thioredoxin-like"/>
    <property type="match status" value="1"/>
</dbReference>
<name>A0A7S3V7I0_9STRA</name>
<dbReference type="Gene3D" id="3.40.30.10">
    <property type="entry name" value="Glutaredoxin"/>
    <property type="match status" value="1"/>
</dbReference>
<evidence type="ECO:0000256" key="3">
    <source>
        <dbReference type="SAM" id="MobiDB-lite"/>
    </source>
</evidence>
<evidence type="ECO:0000259" key="5">
    <source>
        <dbReference type="Pfam" id="PF04784"/>
    </source>
</evidence>
<evidence type="ECO:0000256" key="1">
    <source>
        <dbReference type="ARBA" id="ARBA00023157"/>
    </source>
</evidence>
<dbReference type="InterPro" id="IPR002109">
    <property type="entry name" value="Glutaredoxin"/>
</dbReference>
<dbReference type="PROSITE" id="PS00195">
    <property type="entry name" value="GLUTAREDOXIN_1"/>
    <property type="match status" value="1"/>
</dbReference>
<organism evidence="6">
    <name type="scientific">Chaetoceros debilis</name>
    <dbReference type="NCBI Taxonomy" id="122233"/>
    <lineage>
        <taxon>Eukaryota</taxon>
        <taxon>Sar</taxon>
        <taxon>Stramenopiles</taxon>
        <taxon>Ochrophyta</taxon>
        <taxon>Bacillariophyta</taxon>
        <taxon>Coscinodiscophyceae</taxon>
        <taxon>Chaetocerotophycidae</taxon>
        <taxon>Chaetocerotales</taxon>
        <taxon>Chaetocerotaceae</taxon>
        <taxon>Chaetoceros</taxon>
    </lineage>
</organism>
<feature type="region of interest" description="Disordered" evidence="3">
    <location>
        <begin position="83"/>
        <end position="125"/>
    </location>
</feature>
<dbReference type="AlphaFoldDB" id="A0A7S3V7I0"/>
<dbReference type="PROSITE" id="PS51354">
    <property type="entry name" value="GLUTAREDOXIN_2"/>
    <property type="match status" value="1"/>
</dbReference>
<dbReference type="Pfam" id="PF00462">
    <property type="entry name" value="Glutaredoxin"/>
    <property type="match status" value="1"/>
</dbReference>
<dbReference type="InterPro" id="IPR006869">
    <property type="entry name" value="DUF547"/>
</dbReference>
<feature type="compositionally biased region" description="Pro residues" evidence="3">
    <location>
        <begin position="111"/>
        <end position="121"/>
    </location>
</feature>
<accession>A0A7S3V7I0</accession>
<dbReference type="InterPro" id="IPR036388">
    <property type="entry name" value="WH-like_DNA-bd_sf"/>
</dbReference>
<dbReference type="PANTHER" id="PTHR46361">
    <property type="entry name" value="ELECTRON CARRIER/ PROTEIN DISULFIDE OXIDOREDUCTASE"/>
    <property type="match status" value="1"/>
</dbReference>
<sequence length="518" mass="59322">MGKVTVFAIDGCPHCVRAKTNLRDRNIPYVEINLTKHPDKRSDMLSLSDSLTVPQIFFNEKHIGGAIETIALLELWDTDEEQAVHGSPHERYEKEIKSVPDPKDPRLQPSTQPPAKEPVAPPRYKADKVKIPKIDEDQSILDITVRLSKAIPQSNLSHFAKVYKNAISQQALLDAIMQEFELEEGSAIEFGQYLQKRHVFDHVSSDHAFGKNMKKKLFFRLQLFQKPDVLNSFRVWDDRVDPDCMAIVARLDKSMKDIEDRASDSTSSGAVNLKCAESDDDYMKFQEEVCELQSVDMSKMDVNTRTAFIINIYNLMIKYAQIKHGVPTNNLQRAKFFSNIRVNIGGEDYSFQELENGILRANATPPYSLTKIFAQSDYRIRHVLEKVDCRIHFALNCGARSCPPVKKFSSADLEEELRIVALAFCEQDDNVKLDEERNEILLNTIFKWYKPDFLSSDSEFPSTIVQFLRGERKLILKRMISGGKKIKLKYNSYDWSSNVVESKTFDASALKPDAYPFR</sequence>
<dbReference type="EMBL" id="HBIO01008850">
    <property type="protein sequence ID" value="CAE0461934.1"/>
    <property type="molecule type" value="Transcribed_RNA"/>
</dbReference>
<keyword evidence="2" id="KW-0676">Redox-active center</keyword>
<dbReference type="InterPro" id="IPR036249">
    <property type="entry name" value="Thioredoxin-like_sf"/>
</dbReference>
<evidence type="ECO:0008006" key="7">
    <source>
        <dbReference type="Google" id="ProtNLM"/>
    </source>
</evidence>
<dbReference type="Gene3D" id="1.10.10.10">
    <property type="entry name" value="Winged helix-like DNA-binding domain superfamily/Winged helix DNA-binding domain"/>
    <property type="match status" value="1"/>
</dbReference>
<proteinExistence type="predicted"/>
<protein>
    <recommendedName>
        <fullName evidence="7">Glutaredoxin domain-containing protein</fullName>
    </recommendedName>
</protein>
<feature type="domain" description="Glutaredoxin" evidence="4">
    <location>
        <begin position="4"/>
        <end position="63"/>
    </location>
</feature>
<dbReference type="Pfam" id="PF04784">
    <property type="entry name" value="DUF547"/>
    <property type="match status" value="1"/>
</dbReference>
<gene>
    <name evidence="6" type="ORF">CDEB00056_LOCUS6775</name>
</gene>
<dbReference type="InterPro" id="IPR014025">
    <property type="entry name" value="Glutaredoxin_subgr"/>
</dbReference>
<evidence type="ECO:0000313" key="6">
    <source>
        <dbReference type="EMBL" id="CAE0461934.1"/>
    </source>
</evidence>
<dbReference type="InterPro" id="IPR011767">
    <property type="entry name" value="GLR_AS"/>
</dbReference>
<evidence type="ECO:0000259" key="4">
    <source>
        <dbReference type="Pfam" id="PF00462"/>
    </source>
</evidence>